<dbReference type="EMBL" id="BAND01000009">
    <property type="protein sequence ID" value="GAJ27880.1"/>
    <property type="molecule type" value="Genomic_DNA"/>
</dbReference>
<dbReference type="Gene3D" id="3.40.50.300">
    <property type="entry name" value="P-loop containing nucleotide triphosphate hydrolases"/>
    <property type="match status" value="1"/>
</dbReference>
<reference evidence="2 3" key="2">
    <citation type="journal article" date="2014" name="FEMS Microbiol. Lett.">
        <title>Draft genomic DNA sequence of the facultatively methylotrophic bacterium Acidomonas methanolica type strain MB58.</title>
        <authorList>
            <person name="Higashiura N."/>
            <person name="Hadano H."/>
            <person name="Hirakawa H."/>
            <person name="Matsutani M."/>
            <person name="Takabe S."/>
            <person name="Matsushita K."/>
            <person name="Azuma Y."/>
        </authorList>
    </citation>
    <scope>NUCLEOTIDE SEQUENCE [LARGE SCALE GENOMIC DNA]</scope>
    <source>
        <strain evidence="2 3">MB58</strain>
    </source>
</reference>
<dbReference type="SUPFAM" id="SSF52540">
    <property type="entry name" value="P-loop containing nucleoside triphosphate hydrolases"/>
    <property type="match status" value="1"/>
</dbReference>
<sequence>MNLHSYQNAKYRLADIVRALPWRAETALRNRQLFERLAMDRFNVAVVGRYSRGKSTLLNAMIGGARLPMGVEPLTSVITSIAYGSEEKVVAHFRGTSLIEDIPLSRLPDYVTEHGNPGNRRRIEEAEILIPATILRSGFRFIDTPGLGSIVRANTETTRAFLDEIDLFVFVSSCDAPLDPEERDILLDVARVGKPLFPVLNKVDLVSPEEMSRKERALREALDRLGCTAVHDVIPLSAQNALTARASGDDAALERSGVPALEEALTLFLLRERRGRFLRSMCDRVTEAVRQDAPESEGALLDRIAVIRQEIGAGDREPETTGAADEKTNAPIPPCAACVAAEQAVFRDLTVLQSRLRAREKDRQDFLRGGGLCPVHARAFGQLAAPREICTAYAPLLQAEAARLRERAEHDAFGATHEKTVCPACAVAARAAGDCLDALARAMEQDRLAVPKAAGLCGVHFELLLARVQRPEIRRALLRRQADDLERRADDMNRFALKQDAARRDAMTQAEQRAARAGLDQWIGLADAWCATEHEAASPDALTGRDEASR</sequence>
<protein>
    <recommendedName>
        <fullName evidence="1">Dynamin N-terminal domain-containing protein</fullName>
    </recommendedName>
</protein>
<dbReference type="Pfam" id="PF00350">
    <property type="entry name" value="Dynamin_N"/>
    <property type="match status" value="1"/>
</dbReference>
<name>A0A023D278_ACIMT</name>
<dbReference type="AlphaFoldDB" id="A0A023D278"/>
<keyword evidence="3" id="KW-1185">Reference proteome</keyword>
<dbReference type="CDD" id="cd09912">
    <property type="entry name" value="DLP_2"/>
    <property type="match status" value="1"/>
</dbReference>
<proteinExistence type="predicted"/>
<organism evidence="2 3">
    <name type="scientific">Acidomonas methanolica NBRC 104435</name>
    <dbReference type="NCBI Taxonomy" id="1231351"/>
    <lineage>
        <taxon>Bacteria</taxon>
        <taxon>Pseudomonadati</taxon>
        <taxon>Pseudomonadota</taxon>
        <taxon>Alphaproteobacteria</taxon>
        <taxon>Acetobacterales</taxon>
        <taxon>Acetobacteraceae</taxon>
        <taxon>Acidomonas</taxon>
    </lineage>
</organism>
<accession>A0A023D278</accession>
<gene>
    <name evidence="2" type="ORF">Amme_009_017</name>
</gene>
<dbReference type="RefSeq" id="WP_052511568.1">
    <property type="nucleotide sequence ID" value="NZ_BAND01000009.1"/>
</dbReference>
<comment type="caution">
    <text evidence="2">The sequence shown here is derived from an EMBL/GenBank/DDBJ whole genome shotgun (WGS) entry which is preliminary data.</text>
</comment>
<feature type="domain" description="Dynamin N-terminal" evidence="1">
    <location>
        <begin position="44"/>
        <end position="202"/>
    </location>
</feature>
<dbReference type="Proteomes" id="UP000019760">
    <property type="component" value="Unassembled WGS sequence"/>
</dbReference>
<evidence type="ECO:0000313" key="3">
    <source>
        <dbReference type="Proteomes" id="UP000019760"/>
    </source>
</evidence>
<evidence type="ECO:0000313" key="2">
    <source>
        <dbReference type="EMBL" id="GAJ27880.1"/>
    </source>
</evidence>
<dbReference type="InterPro" id="IPR045063">
    <property type="entry name" value="Dynamin_N"/>
</dbReference>
<dbReference type="InterPro" id="IPR027417">
    <property type="entry name" value="P-loop_NTPase"/>
</dbReference>
<dbReference type="PANTHER" id="PTHR43681:SF1">
    <property type="entry name" value="SARCALUMENIN"/>
    <property type="match status" value="1"/>
</dbReference>
<evidence type="ECO:0000259" key="1">
    <source>
        <dbReference type="Pfam" id="PF00350"/>
    </source>
</evidence>
<dbReference type="OrthoDB" id="7284910at2"/>
<dbReference type="InterPro" id="IPR051943">
    <property type="entry name" value="TRAFAC_Dynamin-like_GTPase"/>
</dbReference>
<reference evidence="3" key="1">
    <citation type="journal article" date="2014" name="FEMS Microbiol. Lett.">
        <title>Draft Genomic DNA Sequence of the Facultatively Methylotrophic Bacterium Acidomonas methanolica type strain MB58.</title>
        <authorList>
            <person name="Higashiura N."/>
            <person name="Hadano H."/>
            <person name="Hirakawa H."/>
            <person name="Matsutani M."/>
            <person name="Takabe S."/>
            <person name="Matsushita K."/>
            <person name="Azuma Y."/>
        </authorList>
    </citation>
    <scope>NUCLEOTIDE SEQUENCE [LARGE SCALE GENOMIC DNA]</scope>
    <source>
        <strain evidence="3">MB58</strain>
    </source>
</reference>
<dbReference type="PANTHER" id="PTHR43681">
    <property type="entry name" value="TRANSMEMBRANE GTPASE FZO"/>
    <property type="match status" value="1"/>
</dbReference>